<comment type="caution">
    <text evidence="7">The sequence shown here is derived from an EMBL/GenBank/DDBJ whole genome shotgun (WGS) entry which is preliminary data.</text>
</comment>
<feature type="domain" description="CBS" evidence="6">
    <location>
        <begin position="6"/>
        <end position="70"/>
    </location>
</feature>
<dbReference type="GO" id="GO:0016208">
    <property type="term" value="F:AMP binding"/>
    <property type="evidence" value="ECO:0007669"/>
    <property type="project" value="TreeGrafter"/>
</dbReference>
<sequence length="115" mass="13214">GLLKEKARPLVCVEPDESLFNAIRTLLTLNLLVEARISALPIVDKKNKVIDVYAKFDVIHLAADKMYQDLDITIKKALEFRHQSERVVKCTMNETLHTILERIVQAEIFLQNNIN</sequence>
<dbReference type="GO" id="GO:0031588">
    <property type="term" value="C:nucleotide-activated protein kinase complex"/>
    <property type="evidence" value="ECO:0007669"/>
    <property type="project" value="TreeGrafter"/>
</dbReference>
<comment type="similarity">
    <text evidence="1">Belongs to the 5'-AMP-activated protein kinase gamma subunit family.</text>
</comment>
<dbReference type="AlphaFoldDB" id="A0A1Y3BTB9"/>
<dbReference type="GO" id="GO:0019887">
    <property type="term" value="F:protein kinase regulator activity"/>
    <property type="evidence" value="ECO:0007669"/>
    <property type="project" value="TreeGrafter"/>
</dbReference>
<evidence type="ECO:0000256" key="5">
    <source>
        <dbReference type="PROSITE-ProRule" id="PRU00703"/>
    </source>
</evidence>
<keyword evidence="2" id="KW-0677">Repeat</keyword>
<evidence type="ECO:0000259" key="6">
    <source>
        <dbReference type="PROSITE" id="PS51371"/>
    </source>
</evidence>
<dbReference type="InterPro" id="IPR050511">
    <property type="entry name" value="AMPK_gamma/SDS23_families"/>
</dbReference>
<feature type="non-terminal residue" evidence="7">
    <location>
        <position position="1"/>
    </location>
</feature>
<dbReference type="PROSITE" id="PS51371">
    <property type="entry name" value="CBS"/>
    <property type="match status" value="1"/>
</dbReference>
<accession>A0A1Y3BTB9</accession>
<dbReference type="Proteomes" id="UP000194236">
    <property type="component" value="Unassembled WGS sequence"/>
</dbReference>
<dbReference type="GO" id="GO:0005737">
    <property type="term" value="C:cytoplasm"/>
    <property type="evidence" value="ECO:0007669"/>
    <property type="project" value="TreeGrafter"/>
</dbReference>
<evidence type="ECO:0000313" key="8">
    <source>
        <dbReference type="Proteomes" id="UP000194236"/>
    </source>
</evidence>
<evidence type="ECO:0000256" key="2">
    <source>
        <dbReference type="ARBA" id="ARBA00022737"/>
    </source>
</evidence>
<keyword evidence="3 5" id="KW-0129">CBS domain</keyword>
<protein>
    <submittedName>
        <fullName evidence="7">CBS domain containing protein</fullName>
    </submittedName>
</protein>
<evidence type="ECO:0000256" key="1">
    <source>
        <dbReference type="ARBA" id="ARBA00006750"/>
    </source>
</evidence>
<proteinExistence type="inferred from homology"/>
<dbReference type="Gene3D" id="3.10.580.10">
    <property type="entry name" value="CBS-domain"/>
    <property type="match status" value="1"/>
</dbReference>
<dbReference type="EMBL" id="MUJZ01001094">
    <property type="protein sequence ID" value="OTF84032.1"/>
    <property type="molecule type" value="Genomic_DNA"/>
</dbReference>
<dbReference type="PANTHER" id="PTHR13780:SF35">
    <property type="entry name" value="LD22662P"/>
    <property type="match status" value="1"/>
</dbReference>
<reference evidence="7 8" key="1">
    <citation type="submission" date="2017-03" db="EMBL/GenBank/DDBJ databases">
        <title>Genome Survey of Euroglyphus maynei.</title>
        <authorList>
            <person name="Arlian L.G."/>
            <person name="Morgan M.S."/>
            <person name="Rider S.D."/>
        </authorList>
    </citation>
    <scope>NUCLEOTIDE SEQUENCE [LARGE SCALE GENOMIC DNA]</scope>
    <source>
        <strain evidence="7">Arlian Lab</strain>
        <tissue evidence="7">Whole body</tissue>
    </source>
</reference>
<dbReference type="Pfam" id="PF00571">
    <property type="entry name" value="CBS"/>
    <property type="match status" value="1"/>
</dbReference>
<dbReference type="InterPro" id="IPR046342">
    <property type="entry name" value="CBS_dom_sf"/>
</dbReference>
<dbReference type="GO" id="GO:0019901">
    <property type="term" value="F:protein kinase binding"/>
    <property type="evidence" value="ECO:0007669"/>
    <property type="project" value="TreeGrafter"/>
</dbReference>
<dbReference type="SUPFAM" id="SSF54631">
    <property type="entry name" value="CBS-domain pair"/>
    <property type="match status" value="1"/>
</dbReference>
<evidence type="ECO:0000256" key="4">
    <source>
        <dbReference type="ARBA" id="ARBA00025878"/>
    </source>
</evidence>
<dbReference type="GO" id="GO:0005634">
    <property type="term" value="C:nucleus"/>
    <property type="evidence" value="ECO:0007669"/>
    <property type="project" value="TreeGrafter"/>
</dbReference>
<evidence type="ECO:0000313" key="7">
    <source>
        <dbReference type="EMBL" id="OTF84032.1"/>
    </source>
</evidence>
<keyword evidence="8" id="KW-1185">Reference proteome</keyword>
<dbReference type="PANTHER" id="PTHR13780">
    <property type="entry name" value="AMP-ACTIVATED PROTEIN KINASE, GAMMA REGULATORY SUBUNIT"/>
    <property type="match status" value="1"/>
</dbReference>
<dbReference type="SMART" id="SM00116">
    <property type="entry name" value="CBS"/>
    <property type="match status" value="1"/>
</dbReference>
<comment type="subunit">
    <text evidence="4">AMPK is a heterotrimer of an alpha catalytic subunit (PRKAA1 or PRKAA2), a beta (PRKAB1 or PRKAB2) and a gamma non-catalytic subunits (PRKAG1, PRKAG2 or PRKAG3). Interacts with FNIP1 and FNIP2.</text>
</comment>
<name>A0A1Y3BTB9_EURMA</name>
<dbReference type="InterPro" id="IPR000644">
    <property type="entry name" value="CBS_dom"/>
</dbReference>
<gene>
    <name evidence="7" type="ORF">BLA29_004930</name>
</gene>
<organism evidence="7 8">
    <name type="scientific">Euroglyphus maynei</name>
    <name type="common">Mayne's house dust mite</name>
    <dbReference type="NCBI Taxonomy" id="6958"/>
    <lineage>
        <taxon>Eukaryota</taxon>
        <taxon>Metazoa</taxon>
        <taxon>Ecdysozoa</taxon>
        <taxon>Arthropoda</taxon>
        <taxon>Chelicerata</taxon>
        <taxon>Arachnida</taxon>
        <taxon>Acari</taxon>
        <taxon>Acariformes</taxon>
        <taxon>Sarcoptiformes</taxon>
        <taxon>Astigmata</taxon>
        <taxon>Psoroptidia</taxon>
        <taxon>Analgoidea</taxon>
        <taxon>Pyroglyphidae</taxon>
        <taxon>Pyroglyphinae</taxon>
        <taxon>Euroglyphus</taxon>
    </lineage>
</organism>
<evidence type="ECO:0000256" key="3">
    <source>
        <dbReference type="ARBA" id="ARBA00023122"/>
    </source>
</evidence>
<dbReference type="OrthoDB" id="449052at2759"/>